<keyword evidence="5" id="KW-0677">Repeat</keyword>
<dbReference type="EMBL" id="BRYA01000332">
    <property type="protein sequence ID" value="GMI47156.1"/>
    <property type="molecule type" value="Genomic_DNA"/>
</dbReference>
<comment type="subcellular location">
    <subcellularLocation>
        <location evidence="1">Mitochondrion inner membrane</location>
        <topology evidence="1">Multi-pass membrane protein</topology>
    </subcellularLocation>
</comment>
<dbReference type="Proteomes" id="UP001165065">
    <property type="component" value="Unassembled WGS sequence"/>
</dbReference>
<evidence type="ECO:0000256" key="3">
    <source>
        <dbReference type="ARBA" id="ARBA00022448"/>
    </source>
</evidence>
<comment type="caution">
    <text evidence="11">The sequence shown here is derived from an EMBL/GenBank/DDBJ whole genome shotgun (WGS) entry which is preliminary data.</text>
</comment>
<dbReference type="Pfam" id="PF00153">
    <property type="entry name" value="Mito_carr"/>
    <property type="match status" value="3"/>
</dbReference>
<dbReference type="OrthoDB" id="270584at2759"/>
<comment type="similarity">
    <text evidence="2 10">Belongs to the mitochondrial carrier (TC 2.A.29) family.</text>
</comment>
<evidence type="ECO:0000313" key="12">
    <source>
        <dbReference type="Proteomes" id="UP001165065"/>
    </source>
</evidence>
<feature type="repeat" description="Solcar" evidence="9">
    <location>
        <begin position="12"/>
        <end position="98"/>
    </location>
</feature>
<keyword evidence="3 10" id="KW-0813">Transport</keyword>
<evidence type="ECO:0000256" key="10">
    <source>
        <dbReference type="RuleBase" id="RU000488"/>
    </source>
</evidence>
<organism evidence="11 12">
    <name type="scientific">Triparma columacea</name>
    <dbReference type="NCBI Taxonomy" id="722753"/>
    <lineage>
        <taxon>Eukaryota</taxon>
        <taxon>Sar</taxon>
        <taxon>Stramenopiles</taxon>
        <taxon>Ochrophyta</taxon>
        <taxon>Bolidophyceae</taxon>
        <taxon>Parmales</taxon>
        <taxon>Triparmaceae</taxon>
        <taxon>Triparma</taxon>
    </lineage>
</organism>
<evidence type="ECO:0000256" key="9">
    <source>
        <dbReference type="PROSITE-ProRule" id="PRU00282"/>
    </source>
</evidence>
<protein>
    <recommendedName>
        <fullName evidence="13">Mitochondrial carrier protein</fullName>
    </recommendedName>
</protein>
<name>A0A9W7LER5_9STRA</name>
<evidence type="ECO:0000256" key="7">
    <source>
        <dbReference type="ARBA" id="ARBA00023128"/>
    </source>
</evidence>
<evidence type="ECO:0000256" key="5">
    <source>
        <dbReference type="ARBA" id="ARBA00022737"/>
    </source>
</evidence>
<dbReference type="InterPro" id="IPR002167">
    <property type="entry name" value="GDC-like"/>
</dbReference>
<dbReference type="InterPro" id="IPR002067">
    <property type="entry name" value="MCP"/>
</dbReference>
<dbReference type="InterPro" id="IPR018108">
    <property type="entry name" value="MCP_transmembrane"/>
</dbReference>
<sequence length="373" mass="40634">MSPPATSTRPTRNPLNSLLAGGLSGMVAKTIVAPLDRIKILYQVSSDRFMLREVPEMVRRIITREGVTGLWKGNAVMMARVFPYAGVQFMVFDYMRHYWGTMPGGMTPGRSLISGSAAGLTSTVITYPLDLARARLAVQKGRNKPGMGGVKSVMKEILAKDGLLGIYRGIIPTVTGMVPYAGLAFTTNDLLRKFVSKRPPIIGGMTPKDGAEQGRGRELGTYEKLLCGGVSGLVAQSAVYPLDVTRRRMQTAGGVEGAGGMMVRRNMWETLTGIYGEGGVRGLFKGLTMNWIKGPVAFSVSFTCFDYFKDAIERRGGEKEGERREARVLVRRGTGDKLDLTRGEDDETMVAVVFKDEDDEEEIIGLEKEAGGK</sequence>
<dbReference type="PROSITE" id="PS50920">
    <property type="entry name" value="SOLCAR"/>
    <property type="match status" value="3"/>
</dbReference>
<dbReference type="GO" id="GO:0055085">
    <property type="term" value="P:transmembrane transport"/>
    <property type="evidence" value="ECO:0007669"/>
    <property type="project" value="InterPro"/>
</dbReference>
<keyword evidence="8 9" id="KW-0472">Membrane</keyword>
<evidence type="ECO:0000256" key="2">
    <source>
        <dbReference type="ARBA" id="ARBA00006375"/>
    </source>
</evidence>
<dbReference type="InterPro" id="IPR023395">
    <property type="entry name" value="MCP_dom_sf"/>
</dbReference>
<dbReference type="AlphaFoldDB" id="A0A9W7LER5"/>
<gene>
    <name evidence="11" type="ORF">TrCOL_g9875</name>
</gene>
<keyword evidence="12" id="KW-1185">Reference proteome</keyword>
<keyword evidence="7" id="KW-0496">Mitochondrion</keyword>
<reference evidence="12" key="1">
    <citation type="journal article" date="2023" name="Commun. Biol.">
        <title>Genome analysis of Parmales, the sister group of diatoms, reveals the evolutionary specialization of diatoms from phago-mixotrophs to photoautotrophs.</title>
        <authorList>
            <person name="Ban H."/>
            <person name="Sato S."/>
            <person name="Yoshikawa S."/>
            <person name="Yamada K."/>
            <person name="Nakamura Y."/>
            <person name="Ichinomiya M."/>
            <person name="Sato N."/>
            <person name="Blanc-Mathieu R."/>
            <person name="Endo H."/>
            <person name="Kuwata A."/>
            <person name="Ogata H."/>
        </authorList>
    </citation>
    <scope>NUCLEOTIDE SEQUENCE [LARGE SCALE GENOMIC DNA]</scope>
</reference>
<evidence type="ECO:0000256" key="6">
    <source>
        <dbReference type="ARBA" id="ARBA00022792"/>
    </source>
</evidence>
<evidence type="ECO:0008006" key="13">
    <source>
        <dbReference type="Google" id="ProtNLM"/>
    </source>
</evidence>
<dbReference type="PRINTS" id="PR00926">
    <property type="entry name" value="MITOCARRIER"/>
</dbReference>
<evidence type="ECO:0000256" key="4">
    <source>
        <dbReference type="ARBA" id="ARBA00022692"/>
    </source>
</evidence>
<feature type="repeat" description="Solcar" evidence="9">
    <location>
        <begin position="223"/>
        <end position="311"/>
    </location>
</feature>
<keyword evidence="4 9" id="KW-0812">Transmembrane</keyword>
<keyword evidence="6" id="KW-0999">Mitochondrion inner membrane</keyword>
<evidence type="ECO:0000256" key="8">
    <source>
        <dbReference type="ARBA" id="ARBA00023136"/>
    </source>
</evidence>
<dbReference type="PANTHER" id="PTHR24089">
    <property type="entry name" value="SOLUTE CARRIER FAMILY 25"/>
    <property type="match status" value="1"/>
</dbReference>
<accession>A0A9W7LER5</accession>
<dbReference type="GO" id="GO:0005743">
    <property type="term" value="C:mitochondrial inner membrane"/>
    <property type="evidence" value="ECO:0007669"/>
    <property type="project" value="UniProtKB-SubCell"/>
</dbReference>
<evidence type="ECO:0000256" key="1">
    <source>
        <dbReference type="ARBA" id="ARBA00004448"/>
    </source>
</evidence>
<feature type="repeat" description="Solcar" evidence="9">
    <location>
        <begin position="106"/>
        <end position="194"/>
    </location>
</feature>
<proteinExistence type="inferred from homology"/>
<dbReference type="SUPFAM" id="SSF103506">
    <property type="entry name" value="Mitochondrial carrier"/>
    <property type="match status" value="1"/>
</dbReference>
<dbReference type="Gene3D" id="1.50.40.10">
    <property type="entry name" value="Mitochondrial carrier domain"/>
    <property type="match status" value="1"/>
</dbReference>
<evidence type="ECO:0000313" key="11">
    <source>
        <dbReference type="EMBL" id="GMI47156.1"/>
    </source>
</evidence>
<dbReference type="PRINTS" id="PR00928">
    <property type="entry name" value="GRAVESDC"/>
</dbReference>